<dbReference type="SUPFAM" id="SSF55031">
    <property type="entry name" value="Bacterial exopeptidase dimerisation domain"/>
    <property type="match status" value="1"/>
</dbReference>
<feature type="domain" description="Peptidase M20 dimerisation" evidence="3">
    <location>
        <begin position="219"/>
        <end position="309"/>
    </location>
</feature>
<proteinExistence type="predicted"/>
<dbReference type="Proteomes" id="UP000257323">
    <property type="component" value="Unassembled WGS sequence"/>
</dbReference>
<dbReference type="Pfam" id="PF07687">
    <property type="entry name" value="M20_dimer"/>
    <property type="match status" value="1"/>
</dbReference>
<keyword evidence="2" id="KW-0479">Metal-binding</keyword>
<evidence type="ECO:0000313" key="5">
    <source>
        <dbReference type="Proteomes" id="UP000257323"/>
    </source>
</evidence>
<dbReference type="NCBIfam" id="TIGR01891">
    <property type="entry name" value="amidohydrolases"/>
    <property type="match status" value="1"/>
</dbReference>
<dbReference type="CDD" id="cd03886">
    <property type="entry name" value="M20_Acy1"/>
    <property type="match status" value="1"/>
</dbReference>
<gene>
    <name evidence="4" type="ORF">OP8BY_0528</name>
</gene>
<dbReference type="PIRSF" id="PIRSF005962">
    <property type="entry name" value="Pept_M20D_amidohydro"/>
    <property type="match status" value="1"/>
</dbReference>
<dbReference type="InterPro" id="IPR011650">
    <property type="entry name" value="Peptidase_M20_dimer"/>
</dbReference>
<reference evidence="4 5" key="1">
    <citation type="submission" date="2018-08" db="EMBL/GenBank/DDBJ databases">
        <title>Genome analysis of the thermophilic bacterium of the candidate phylum Aminicenantes from deep subsurface aquifer revealed its physiology and ecological role.</title>
        <authorList>
            <person name="Kadnikov V.V."/>
            <person name="Mardanov A.V."/>
            <person name="Beletsky A.V."/>
            <person name="Karnachuk O.V."/>
            <person name="Ravin N.V."/>
        </authorList>
    </citation>
    <scope>NUCLEOTIDE SEQUENCE [LARGE SCALE GENOMIC DNA]</scope>
    <source>
        <strain evidence="4">BY38</strain>
    </source>
</reference>
<evidence type="ECO:0000313" key="4">
    <source>
        <dbReference type="EMBL" id="RFT15233.1"/>
    </source>
</evidence>
<name>A0A3E2BKG5_9BACT</name>
<feature type="binding site" evidence="2">
    <location>
        <position position="394"/>
    </location>
    <ligand>
        <name>Mn(2+)</name>
        <dbReference type="ChEBI" id="CHEBI:29035"/>
        <label>2</label>
    </ligand>
</feature>
<dbReference type="GO" id="GO:0046872">
    <property type="term" value="F:metal ion binding"/>
    <property type="evidence" value="ECO:0007669"/>
    <property type="project" value="UniProtKB-KW"/>
</dbReference>
<feature type="binding site" evidence="2">
    <location>
        <position position="169"/>
    </location>
    <ligand>
        <name>Mn(2+)</name>
        <dbReference type="ChEBI" id="CHEBI:29035"/>
        <label>2</label>
    </ligand>
</feature>
<dbReference type="InterPro" id="IPR017439">
    <property type="entry name" value="Amidohydrolase"/>
</dbReference>
<accession>A0A3E2BKG5</accession>
<dbReference type="Gene3D" id="3.30.70.360">
    <property type="match status" value="1"/>
</dbReference>
<dbReference type="GO" id="GO:0050118">
    <property type="term" value="F:N-acetyldiaminopimelate deacetylase activity"/>
    <property type="evidence" value="ECO:0007669"/>
    <property type="project" value="UniProtKB-ARBA"/>
</dbReference>
<keyword evidence="1 4" id="KW-0378">Hydrolase</keyword>
<evidence type="ECO:0000259" key="3">
    <source>
        <dbReference type="Pfam" id="PF07687"/>
    </source>
</evidence>
<dbReference type="SUPFAM" id="SSF53187">
    <property type="entry name" value="Zn-dependent exopeptidases"/>
    <property type="match status" value="1"/>
</dbReference>
<dbReference type="Pfam" id="PF01546">
    <property type="entry name" value="Peptidase_M20"/>
    <property type="match status" value="1"/>
</dbReference>
<feature type="binding site" evidence="2">
    <location>
        <position position="135"/>
    </location>
    <ligand>
        <name>Mn(2+)</name>
        <dbReference type="ChEBI" id="CHEBI:29035"/>
        <label>2</label>
    </ligand>
</feature>
<feature type="binding site" evidence="2">
    <location>
        <position position="133"/>
    </location>
    <ligand>
        <name>Mn(2+)</name>
        <dbReference type="ChEBI" id="CHEBI:29035"/>
        <label>2</label>
    </ligand>
</feature>
<dbReference type="FunFam" id="3.30.70.360:FF:000001">
    <property type="entry name" value="N-acetyldiaminopimelate deacetylase"/>
    <property type="match status" value="1"/>
</dbReference>
<keyword evidence="2" id="KW-0464">Manganese</keyword>
<dbReference type="EMBL" id="QUAH01000011">
    <property type="protein sequence ID" value="RFT15233.1"/>
    <property type="molecule type" value="Genomic_DNA"/>
</dbReference>
<evidence type="ECO:0000256" key="2">
    <source>
        <dbReference type="PIRSR" id="PIRSR005962-1"/>
    </source>
</evidence>
<dbReference type="GO" id="GO:0019877">
    <property type="term" value="P:diaminopimelate biosynthetic process"/>
    <property type="evidence" value="ECO:0007669"/>
    <property type="project" value="UniProtKB-ARBA"/>
</dbReference>
<dbReference type="AlphaFoldDB" id="A0A3E2BKG5"/>
<dbReference type="PANTHER" id="PTHR11014">
    <property type="entry name" value="PEPTIDASE M20 FAMILY MEMBER"/>
    <property type="match status" value="1"/>
</dbReference>
<protein>
    <submittedName>
        <fullName evidence="4">N-acyl-L-amino acid amidohydrolase</fullName>
    </submittedName>
</protein>
<feature type="binding site" evidence="2">
    <location>
        <position position="195"/>
    </location>
    <ligand>
        <name>Mn(2+)</name>
        <dbReference type="ChEBI" id="CHEBI:29035"/>
        <label>2</label>
    </ligand>
</feature>
<comment type="cofactor">
    <cofactor evidence="2">
        <name>Mn(2+)</name>
        <dbReference type="ChEBI" id="CHEBI:29035"/>
    </cofactor>
    <text evidence="2">The Mn(2+) ion enhances activity.</text>
</comment>
<organism evidence="4 5">
    <name type="scientific">Candidatus Saccharicenans subterraneus</name>
    <dbReference type="NCBI Taxonomy" id="2508984"/>
    <lineage>
        <taxon>Bacteria</taxon>
        <taxon>Candidatus Aminicenantota</taxon>
        <taxon>Candidatus Aminicenantia</taxon>
        <taxon>Candidatus Aminicenantales</taxon>
        <taxon>Candidatus Saccharicenantaceae</taxon>
        <taxon>Candidatus Saccharicenans</taxon>
    </lineage>
</organism>
<dbReference type="PANTHER" id="PTHR11014:SF63">
    <property type="entry name" value="METALLOPEPTIDASE, PUTATIVE (AFU_ORTHOLOGUE AFUA_6G09600)-RELATED"/>
    <property type="match status" value="1"/>
</dbReference>
<comment type="caution">
    <text evidence="4">The sequence shown here is derived from an EMBL/GenBank/DDBJ whole genome shotgun (WGS) entry which is preliminary data.</text>
</comment>
<evidence type="ECO:0000256" key="1">
    <source>
        <dbReference type="ARBA" id="ARBA00022801"/>
    </source>
</evidence>
<sequence length="434" mass="47404">MLPVIPGASAPLPADRQARPPAYYQKIQELTARIEPEIIAIRRDLHANPELAFQEKRTAGMVADYFRKLGLEVRTGIGGTGVLGVLKGGLPGPVLAMRGDMDALAITEETDLPFASREKIMRNGQETGLMHACGHDIHTALLLGVASVLSQMKSQVPGTILFIAQPAEEWGDGAQKMLQDGIFRDYRPEAIFAFHVDDTLKAGYVHYVPGYSGANCDTFFLNIHSEGCHGANPDQCVDPIVVGSHVVLALQAMISREIDVHDHTVITVGYFHAGTATNIIPEKAELRATIRSYGDEQRERLKEKITRTITGICQSHGAPFELDYQFGTPSLYNHPELLKAILPTAEAVLGGADKLIEDRPEMGGEDFSYFAREIPAVMLSLGVVPAHLEKTSVHSPTFMADEKAIGIGIKLMSCILMDYARKPAARRVRPFKTS</sequence>
<dbReference type="InterPro" id="IPR036264">
    <property type="entry name" value="Bact_exopeptidase_dim_dom"/>
</dbReference>
<dbReference type="InterPro" id="IPR002933">
    <property type="entry name" value="Peptidase_M20"/>
</dbReference>
<dbReference type="Gene3D" id="3.40.630.10">
    <property type="entry name" value="Zn peptidases"/>
    <property type="match status" value="1"/>
</dbReference>